<sequence>MPNPQPDLPINSLLAKLKAIRGMKELLHKAVLLYILLLDADVPTRVKAVVIAALLYLIDPLDAIPDLSPFVGLLDDLAVIVAALSVISGQIHPHHEDQARSFVNDL</sequence>
<evidence type="ECO:0000256" key="3">
    <source>
        <dbReference type="ARBA" id="ARBA00022989"/>
    </source>
</evidence>
<keyword evidence="4" id="KW-0472">Membrane</keyword>
<comment type="subcellular location">
    <subcellularLocation>
        <location evidence="1">Endomembrane system</location>
        <topology evidence="1">Multi-pass membrane protein</topology>
    </subcellularLocation>
</comment>
<dbReference type="PIRSF" id="PIRSF031804">
    <property type="entry name" value="UCP031804"/>
    <property type="match status" value="1"/>
</dbReference>
<evidence type="ECO:0000259" key="5">
    <source>
        <dbReference type="Pfam" id="PF06803"/>
    </source>
</evidence>
<dbReference type="InterPro" id="IPR010652">
    <property type="entry name" value="DUF1232"/>
</dbReference>
<feature type="domain" description="DUF1232" evidence="5">
    <location>
        <begin position="46"/>
        <end position="81"/>
    </location>
</feature>
<dbReference type="GO" id="GO:0012505">
    <property type="term" value="C:endomembrane system"/>
    <property type="evidence" value="ECO:0007669"/>
    <property type="project" value="UniProtKB-SubCell"/>
</dbReference>
<accession>A0A7W1WZX7</accession>
<dbReference type="EMBL" id="JACEMT010000052">
    <property type="protein sequence ID" value="MBA4503224.1"/>
    <property type="molecule type" value="Genomic_DNA"/>
</dbReference>
<comment type="caution">
    <text evidence="6">The sequence shown here is derived from an EMBL/GenBank/DDBJ whole genome shotgun (WGS) entry which is preliminary data.</text>
</comment>
<organism evidence="6 7">
    <name type="scientific">Marinobacterium marinum</name>
    <dbReference type="NCBI Taxonomy" id="2756129"/>
    <lineage>
        <taxon>Bacteria</taxon>
        <taxon>Pseudomonadati</taxon>
        <taxon>Pseudomonadota</taxon>
        <taxon>Gammaproteobacteria</taxon>
        <taxon>Oceanospirillales</taxon>
        <taxon>Oceanospirillaceae</taxon>
        <taxon>Marinobacterium</taxon>
    </lineage>
</organism>
<keyword evidence="3" id="KW-1133">Transmembrane helix</keyword>
<evidence type="ECO:0000313" key="6">
    <source>
        <dbReference type="EMBL" id="MBA4503224.1"/>
    </source>
</evidence>
<name>A0A7W1WZX7_9GAMM</name>
<evidence type="ECO:0000256" key="2">
    <source>
        <dbReference type="ARBA" id="ARBA00022692"/>
    </source>
</evidence>
<dbReference type="Pfam" id="PF06803">
    <property type="entry name" value="DUF1232"/>
    <property type="match status" value="1"/>
</dbReference>
<gene>
    <name evidence="6" type="ORF">H1S06_12755</name>
</gene>
<dbReference type="Proteomes" id="UP000538931">
    <property type="component" value="Unassembled WGS sequence"/>
</dbReference>
<dbReference type="AlphaFoldDB" id="A0A7W1WZX7"/>
<dbReference type="RefSeq" id="WP_181740784.1">
    <property type="nucleotide sequence ID" value="NZ_JACEMT010000052.1"/>
</dbReference>
<reference evidence="6 7" key="1">
    <citation type="submission" date="2020-07" db="EMBL/GenBank/DDBJ databases">
        <title>Bacterium isolated from marien macroalgae.</title>
        <authorList>
            <person name="Zhu K."/>
            <person name="Lu D."/>
            <person name="Du Z."/>
        </authorList>
    </citation>
    <scope>NUCLEOTIDE SEQUENCE [LARGE SCALE GENOMIC DNA]</scope>
    <source>
        <strain evidence="6 7">3-1745</strain>
    </source>
</reference>
<evidence type="ECO:0000256" key="1">
    <source>
        <dbReference type="ARBA" id="ARBA00004127"/>
    </source>
</evidence>
<keyword evidence="7" id="KW-1185">Reference proteome</keyword>
<evidence type="ECO:0000256" key="4">
    <source>
        <dbReference type="ARBA" id="ARBA00023136"/>
    </source>
</evidence>
<dbReference type="InterPro" id="IPR016983">
    <property type="entry name" value="UCP031804"/>
</dbReference>
<proteinExistence type="predicted"/>
<keyword evidence="2" id="KW-0812">Transmembrane</keyword>
<protein>
    <submittedName>
        <fullName evidence="6">DUF1232 domain-containing protein</fullName>
    </submittedName>
</protein>
<evidence type="ECO:0000313" key="7">
    <source>
        <dbReference type="Proteomes" id="UP000538931"/>
    </source>
</evidence>